<feature type="signal peptide" evidence="1">
    <location>
        <begin position="1"/>
        <end position="31"/>
    </location>
</feature>
<dbReference type="RefSeq" id="WP_157978560.1">
    <property type="nucleotide sequence ID" value="NZ_JBEXKW010000017.1"/>
</dbReference>
<evidence type="ECO:0008006" key="4">
    <source>
        <dbReference type="Google" id="ProtNLM"/>
    </source>
</evidence>
<dbReference type="EMBL" id="JBFAKC010000001">
    <property type="protein sequence ID" value="MEV0706475.1"/>
    <property type="molecule type" value="Genomic_DNA"/>
</dbReference>
<name>A0ABV3FMB0_9NOCA</name>
<evidence type="ECO:0000313" key="3">
    <source>
        <dbReference type="Proteomes" id="UP001551695"/>
    </source>
</evidence>
<feature type="chain" id="PRO_5046082822" description="Secreted protein" evidence="1">
    <location>
        <begin position="32"/>
        <end position="152"/>
    </location>
</feature>
<organism evidence="2 3">
    <name type="scientific">Nocardia aurea</name>
    <dbReference type="NCBI Taxonomy" id="2144174"/>
    <lineage>
        <taxon>Bacteria</taxon>
        <taxon>Bacillati</taxon>
        <taxon>Actinomycetota</taxon>
        <taxon>Actinomycetes</taxon>
        <taxon>Mycobacteriales</taxon>
        <taxon>Nocardiaceae</taxon>
        <taxon>Nocardia</taxon>
    </lineage>
</organism>
<proteinExistence type="predicted"/>
<keyword evidence="3" id="KW-1185">Reference proteome</keyword>
<evidence type="ECO:0000313" key="2">
    <source>
        <dbReference type="EMBL" id="MEV0706475.1"/>
    </source>
</evidence>
<accession>A0ABV3FMB0</accession>
<evidence type="ECO:0000256" key="1">
    <source>
        <dbReference type="SAM" id="SignalP"/>
    </source>
</evidence>
<dbReference type="Proteomes" id="UP001551695">
    <property type="component" value="Unassembled WGS sequence"/>
</dbReference>
<protein>
    <recommendedName>
        <fullName evidence="4">Secreted protein</fullName>
    </recommendedName>
</protein>
<keyword evidence="1" id="KW-0732">Signal</keyword>
<reference evidence="2 3" key="1">
    <citation type="submission" date="2024-06" db="EMBL/GenBank/DDBJ databases">
        <title>The Natural Products Discovery Center: Release of the First 8490 Sequenced Strains for Exploring Actinobacteria Biosynthetic Diversity.</title>
        <authorList>
            <person name="Kalkreuter E."/>
            <person name="Kautsar S.A."/>
            <person name="Yang D."/>
            <person name="Bader C.D."/>
            <person name="Teijaro C.N."/>
            <person name="Fluegel L."/>
            <person name="Davis C.M."/>
            <person name="Simpson J.R."/>
            <person name="Lauterbach L."/>
            <person name="Steele A.D."/>
            <person name="Gui C."/>
            <person name="Meng S."/>
            <person name="Li G."/>
            <person name="Viehrig K."/>
            <person name="Ye F."/>
            <person name="Su P."/>
            <person name="Kiefer A.F."/>
            <person name="Nichols A."/>
            <person name="Cepeda A.J."/>
            <person name="Yan W."/>
            <person name="Fan B."/>
            <person name="Jiang Y."/>
            <person name="Adhikari A."/>
            <person name="Zheng C.-J."/>
            <person name="Schuster L."/>
            <person name="Cowan T.M."/>
            <person name="Smanski M.J."/>
            <person name="Chevrette M.G."/>
            <person name="De Carvalho L.P.S."/>
            <person name="Shen B."/>
        </authorList>
    </citation>
    <scope>NUCLEOTIDE SEQUENCE [LARGE SCALE GENOMIC DNA]</scope>
    <source>
        <strain evidence="2 3">NPDC050403</strain>
    </source>
</reference>
<comment type="caution">
    <text evidence="2">The sequence shown here is derived from an EMBL/GenBank/DDBJ whole genome shotgun (WGS) entry which is preliminary data.</text>
</comment>
<sequence length="152" mass="15550">MKRMANMVGAVLGTAALTAAAVTFSTGIAHADPGPVFFNAGSANCAILDDGTVGCDLGGPVPVQYSFLPVTVKMNKIVISQPWLPAHPSTDPGTPYTLPGGNPALADVKSGDGQWGPYVEYAGAKCEAGFHGSFTCSSKGRSWTWFAGVISA</sequence>
<gene>
    <name evidence="2" type="ORF">AB0I48_02825</name>
</gene>